<reference evidence="3" key="1">
    <citation type="submission" date="2022-11" db="UniProtKB">
        <authorList>
            <consortium name="WormBaseParasite"/>
        </authorList>
    </citation>
    <scope>IDENTIFICATION</scope>
</reference>
<proteinExistence type="predicted"/>
<dbReference type="Proteomes" id="UP000887574">
    <property type="component" value="Unplaced"/>
</dbReference>
<accession>A0A915EMY3</accession>
<evidence type="ECO:0000313" key="2">
    <source>
        <dbReference type="Proteomes" id="UP000887574"/>
    </source>
</evidence>
<dbReference type="AlphaFoldDB" id="A0A915EMY3"/>
<evidence type="ECO:0000256" key="1">
    <source>
        <dbReference type="SAM" id="MobiDB-lite"/>
    </source>
</evidence>
<keyword evidence="2" id="KW-1185">Reference proteome</keyword>
<organism evidence="2 3">
    <name type="scientific">Ditylenchus dipsaci</name>
    <dbReference type="NCBI Taxonomy" id="166011"/>
    <lineage>
        <taxon>Eukaryota</taxon>
        <taxon>Metazoa</taxon>
        <taxon>Ecdysozoa</taxon>
        <taxon>Nematoda</taxon>
        <taxon>Chromadorea</taxon>
        <taxon>Rhabditida</taxon>
        <taxon>Tylenchina</taxon>
        <taxon>Tylenchomorpha</taxon>
        <taxon>Sphaerularioidea</taxon>
        <taxon>Anguinidae</taxon>
        <taxon>Anguininae</taxon>
        <taxon>Ditylenchus</taxon>
    </lineage>
</organism>
<evidence type="ECO:0000313" key="3">
    <source>
        <dbReference type="WBParaSite" id="jg76"/>
    </source>
</evidence>
<sequence length="136" mass="15499">MDDLVRDGNHIIAVMEFAKIIRPEIVQIADNEPVQEEPIVAEPEDEEISYLSSTSNPTPAKERTRQERKLTKIKERLKTKKLQKQMWINKTKAHSPKGTLRLIAAANMAPMEYPDLSTFLDVAGFAVFSSTTFQRQ</sequence>
<name>A0A915EMY3_9BILA</name>
<feature type="region of interest" description="Disordered" evidence="1">
    <location>
        <begin position="41"/>
        <end position="67"/>
    </location>
</feature>
<dbReference type="WBParaSite" id="jg76">
    <property type="protein sequence ID" value="jg76"/>
    <property type="gene ID" value="jg76"/>
</dbReference>
<protein>
    <submittedName>
        <fullName evidence="3">Uncharacterized protein</fullName>
    </submittedName>
</protein>